<keyword evidence="2" id="KW-0175">Coiled coil</keyword>
<proteinExistence type="predicted"/>
<keyword evidence="5" id="KW-1185">Reference proteome</keyword>
<accession>A0AAD9QJ87</accession>
<comment type="caution">
    <text evidence="4">The sequence shown here is derived from an EMBL/GenBank/DDBJ whole genome shotgun (WGS) entry which is preliminary data.</text>
</comment>
<organism evidence="4 5">
    <name type="scientific">Acropora cervicornis</name>
    <name type="common">Staghorn coral</name>
    <dbReference type="NCBI Taxonomy" id="6130"/>
    <lineage>
        <taxon>Eukaryota</taxon>
        <taxon>Metazoa</taxon>
        <taxon>Cnidaria</taxon>
        <taxon>Anthozoa</taxon>
        <taxon>Hexacorallia</taxon>
        <taxon>Scleractinia</taxon>
        <taxon>Astrocoeniina</taxon>
        <taxon>Acroporidae</taxon>
        <taxon>Acropora</taxon>
    </lineage>
</organism>
<feature type="coiled-coil region" evidence="2">
    <location>
        <begin position="826"/>
        <end position="909"/>
    </location>
</feature>
<dbReference type="InterPro" id="IPR051642">
    <property type="entry name" value="SWI6-like"/>
</dbReference>
<dbReference type="GO" id="GO:0033309">
    <property type="term" value="C:SBF transcription complex"/>
    <property type="evidence" value="ECO:0007669"/>
    <property type="project" value="TreeGrafter"/>
</dbReference>
<evidence type="ECO:0000256" key="3">
    <source>
        <dbReference type="SAM" id="MobiDB-lite"/>
    </source>
</evidence>
<feature type="region of interest" description="Disordered" evidence="3">
    <location>
        <begin position="778"/>
        <end position="797"/>
    </location>
</feature>
<dbReference type="EMBL" id="JARQWQ010000029">
    <property type="protein sequence ID" value="KAK2562257.1"/>
    <property type="molecule type" value="Genomic_DNA"/>
</dbReference>
<dbReference type="Gene3D" id="1.25.40.20">
    <property type="entry name" value="Ankyrin repeat-containing domain"/>
    <property type="match status" value="2"/>
</dbReference>
<dbReference type="PANTHER" id="PTHR43828:SF3">
    <property type="entry name" value="CHROMO DOMAIN-CONTAINING PROTEIN"/>
    <property type="match status" value="1"/>
</dbReference>
<dbReference type="InterPro" id="IPR036770">
    <property type="entry name" value="Ankyrin_rpt-contain_sf"/>
</dbReference>
<evidence type="ECO:0000313" key="4">
    <source>
        <dbReference type="EMBL" id="KAK2562257.1"/>
    </source>
</evidence>
<feature type="compositionally biased region" description="Polar residues" evidence="3">
    <location>
        <begin position="610"/>
        <end position="619"/>
    </location>
</feature>
<feature type="region of interest" description="Disordered" evidence="3">
    <location>
        <begin position="706"/>
        <end position="740"/>
    </location>
</feature>
<dbReference type="PANTHER" id="PTHR43828">
    <property type="entry name" value="ASPARAGINASE"/>
    <property type="match status" value="1"/>
</dbReference>
<dbReference type="SUPFAM" id="SSF48403">
    <property type="entry name" value="Ankyrin repeat"/>
    <property type="match status" value="1"/>
</dbReference>
<dbReference type="PROSITE" id="PS00018">
    <property type="entry name" value="EF_HAND_1"/>
    <property type="match status" value="1"/>
</dbReference>
<dbReference type="GO" id="GO:0030907">
    <property type="term" value="C:MBF transcription complex"/>
    <property type="evidence" value="ECO:0007669"/>
    <property type="project" value="TreeGrafter"/>
</dbReference>
<protein>
    <submittedName>
        <fullName evidence="4">Uncharacterized protein</fullName>
    </submittedName>
</protein>
<dbReference type="AlphaFoldDB" id="A0AAD9QJ87"/>
<keyword evidence="1" id="KW-0677">Repeat</keyword>
<reference evidence="4" key="1">
    <citation type="journal article" date="2023" name="G3 (Bethesda)">
        <title>Whole genome assembly and annotation of the endangered Caribbean coral Acropora cervicornis.</title>
        <authorList>
            <person name="Selwyn J.D."/>
            <person name="Vollmer S.V."/>
        </authorList>
    </citation>
    <scope>NUCLEOTIDE SEQUENCE</scope>
    <source>
        <strain evidence="4">K2</strain>
    </source>
</reference>
<feature type="region of interest" description="Disordered" evidence="3">
    <location>
        <begin position="610"/>
        <end position="650"/>
    </location>
</feature>
<evidence type="ECO:0000313" key="5">
    <source>
        <dbReference type="Proteomes" id="UP001249851"/>
    </source>
</evidence>
<dbReference type="Proteomes" id="UP001249851">
    <property type="component" value="Unassembled WGS sequence"/>
</dbReference>
<evidence type="ECO:0000256" key="2">
    <source>
        <dbReference type="SAM" id="Coils"/>
    </source>
</evidence>
<feature type="compositionally biased region" description="Polar residues" evidence="3">
    <location>
        <begin position="714"/>
        <end position="730"/>
    </location>
</feature>
<gene>
    <name evidence="4" type="ORF">P5673_014519</name>
</gene>
<dbReference type="GO" id="GO:0010468">
    <property type="term" value="P:regulation of gene expression"/>
    <property type="evidence" value="ECO:0007669"/>
    <property type="project" value="UniProtKB-ARBA"/>
</dbReference>
<reference evidence="4" key="2">
    <citation type="journal article" date="2023" name="Science">
        <title>Genomic signatures of disease resistance in endangered staghorn corals.</title>
        <authorList>
            <person name="Vollmer S.V."/>
            <person name="Selwyn J.D."/>
            <person name="Despard B.A."/>
            <person name="Roesel C.L."/>
        </authorList>
    </citation>
    <scope>NUCLEOTIDE SEQUENCE</scope>
    <source>
        <strain evidence="4">K2</strain>
    </source>
</reference>
<evidence type="ECO:0000256" key="1">
    <source>
        <dbReference type="ARBA" id="ARBA00022737"/>
    </source>
</evidence>
<sequence>MYGSQGCPNAGYHHELIMSLADLSNTGVLEKTDFKKSFNKFRKTKWMRKSYVPEKDEKIQFPLVHWVCILGKYKLLEYLIRECGFDVTVKVGVTKQGPLHSAIQYLAEALPRGSSMEDIETVFGNILDVFLKHAPEVLCEKDPSSGDTILHYLAKKCCSDPHSRMFLRICLVKIKEDNQLKLNNKEILSTANKTGDSFLHYLVLEEASVESIEHFAKNFPLIIEELSRAKNSLGKTPRKLALEKKSIEILRALGAPVLLIENMKMTEPGSKAAAPKRNNRLLLKGQDHDKFKKPSFNCVITDPCLVLPTASEHTPFCHVTCTATHHKLLVSLLNCPNTDHAAAKDVFVEQVMEFITQAGKSAKTKVNSSLPDPVASFKYPLVHWVCVLGKFKVLAKLAEMKEFNLAVQSGRTGETGLHRMLLSLDEVLKKRPVQMVLEVFAKTLRTLTDSVPSIITKCNNERDTPFHCLAKIILDCRGEQKMLTYEGYLELLLQELTYLKTSGKLMPDTAQKLLLKTNKSKDTFLHILACRHGVGHCLIEKVIQNVEPEIMDLLKETKNTDSKTPSDLSKDLNSFEMAEILHPCNRVYAPWFSDDLAEVPQTPNICTPSELQEARSPTATLFHPTENPRSPLGEVQDEQGDSDPKKELLDQGLLEKVVPLTSESREIPASPALKLLPEETLSIPPPSSSALLSADASTGTEGILSASSGDLIANPNSPRSANHCKGSSSLPIKHSTKASVPSCPINLNRDGSFADCGKNSDKTSTLASDSAKVVLDNNSKNPDIPVTSANPIRNSNLMDMKAGVNRLGDPSGSRREDTEMLLNMLHIKFEKKLSQCEKELKENQEALVQICRRIEERQETKQRLLKDLEENLNLLMEDARAEGVLKAEIEAKEKDCERFKAELEKYSTSLRELR</sequence>
<name>A0AAD9QJ87_ACRCE</name>
<dbReference type="InterPro" id="IPR018247">
    <property type="entry name" value="EF_Hand_1_Ca_BS"/>
</dbReference>